<evidence type="ECO:0000256" key="4">
    <source>
        <dbReference type="ARBA" id="ARBA00022679"/>
    </source>
</evidence>
<dbReference type="InterPro" id="IPR011102">
    <property type="entry name" value="Sig_transdc_His_kinase_HWE"/>
</dbReference>
<accession>A0A4D7DRJ8</accession>
<evidence type="ECO:0000313" key="12">
    <source>
        <dbReference type="Proteomes" id="UP000298545"/>
    </source>
</evidence>
<evidence type="ECO:0000256" key="7">
    <source>
        <dbReference type="ARBA" id="ARBA00022840"/>
    </source>
</evidence>
<evidence type="ECO:0000313" key="13">
    <source>
        <dbReference type="Proteomes" id="UP000826513"/>
    </source>
</evidence>
<keyword evidence="8" id="KW-0812">Transmembrane</keyword>
<dbReference type="Proteomes" id="UP000298545">
    <property type="component" value="Chromosome linear"/>
</dbReference>
<evidence type="ECO:0000256" key="2">
    <source>
        <dbReference type="ARBA" id="ARBA00012438"/>
    </source>
</evidence>
<dbReference type="InterPro" id="IPR036890">
    <property type="entry name" value="HATPase_C_sf"/>
</dbReference>
<keyword evidence="3" id="KW-0597">Phosphoprotein</keyword>
<dbReference type="Gene3D" id="3.30.565.10">
    <property type="entry name" value="Histidine kinase-like ATPase, C-terminal domain"/>
    <property type="match status" value="1"/>
</dbReference>
<dbReference type="EMBL" id="CP039692">
    <property type="protein sequence ID" value="QCI99985.1"/>
    <property type="molecule type" value="Genomic_DNA"/>
</dbReference>
<keyword evidence="6 11" id="KW-0418">Kinase</keyword>
<evidence type="ECO:0000256" key="1">
    <source>
        <dbReference type="ARBA" id="ARBA00000085"/>
    </source>
</evidence>
<keyword evidence="8" id="KW-1133">Transmembrane helix</keyword>
<dbReference type="OrthoDB" id="341208at2"/>
<proteinExistence type="predicted"/>
<keyword evidence="13" id="KW-1185">Reference proteome</keyword>
<keyword evidence="8" id="KW-0472">Membrane</keyword>
<organism evidence="10 12">
    <name type="scientific">Agrobacterium larrymoorei</name>
    <dbReference type="NCBI Taxonomy" id="160699"/>
    <lineage>
        <taxon>Bacteria</taxon>
        <taxon>Pseudomonadati</taxon>
        <taxon>Pseudomonadota</taxon>
        <taxon>Alphaproteobacteria</taxon>
        <taxon>Hyphomicrobiales</taxon>
        <taxon>Rhizobiaceae</taxon>
        <taxon>Rhizobium/Agrobacterium group</taxon>
        <taxon>Agrobacterium</taxon>
    </lineage>
</organism>
<evidence type="ECO:0000256" key="8">
    <source>
        <dbReference type="SAM" id="Phobius"/>
    </source>
</evidence>
<keyword evidence="4" id="KW-0808">Transferase</keyword>
<dbReference type="GO" id="GO:0004673">
    <property type="term" value="F:protein histidine kinase activity"/>
    <property type="evidence" value="ECO:0007669"/>
    <property type="project" value="UniProtKB-EC"/>
</dbReference>
<dbReference type="CDD" id="cd18774">
    <property type="entry name" value="PDC2_HK_sensor"/>
    <property type="match status" value="1"/>
</dbReference>
<name>A0A4D7DRJ8_9HYPH</name>
<evidence type="ECO:0000313" key="10">
    <source>
        <dbReference type="EMBL" id="QCI99985.1"/>
    </source>
</evidence>
<dbReference type="Proteomes" id="UP000826513">
    <property type="component" value="Chromosome 2"/>
</dbReference>
<reference evidence="11 13" key="2">
    <citation type="submission" date="2021-03" db="EMBL/GenBank/DDBJ databases">
        <title>Rapid diversification of plasmids in a genus of pathogenic and nitrogen fixing bacteria.</title>
        <authorList>
            <person name="Weisberg A.J."/>
            <person name="Miller M."/>
            <person name="Ream W."/>
            <person name="Grunwald N.J."/>
            <person name="Chang J.H."/>
        </authorList>
    </citation>
    <scope>NUCLEOTIDE SEQUENCE [LARGE SCALE GENOMIC DNA]</scope>
    <source>
        <strain evidence="11 13">AF3.44</strain>
    </source>
</reference>
<keyword evidence="7" id="KW-0067">ATP-binding</keyword>
<dbReference type="Gene3D" id="6.10.340.10">
    <property type="match status" value="1"/>
</dbReference>
<evidence type="ECO:0000313" key="11">
    <source>
        <dbReference type="EMBL" id="QYA09573.1"/>
    </source>
</evidence>
<dbReference type="PANTHER" id="PTHR41523:SF7">
    <property type="entry name" value="HISTIDINE KINASE"/>
    <property type="match status" value="1"/>
</dbReference>
<dbReference type="PANTHER" id="PTHR41523">
    <property type="entry name" value="TWO-COMPONENT SYSTEM SENSOR PROTEIN"/>
    <property type="match status" value="1"/>
</dbReference>
<protein>
    <recommendedName>
        <fullName evidence="2">histidine kinase</fullName>
        <ecNumber evidence="2">2.7.13.3</ecNumber>
    </recommendedName>
</protein>
<gene>
    <name evidence="10" type="ORF">CFBP5473_18755</name>
    <name evidence="11" type="ORF">J5285_19585</name>
</gene>
<feature type="domain" description="Signal transduction histidine kinase HWE region" evidence="9">
    <location>
        <begin position="369"/>
        <end position="450"/>
    </location>
</feature>
<dbReference type="EC" id="2.7.13.3" evidence="2"/>
<comment type="catalytic activity">
    <reaction evidence="1">
        <text>ATP + protein L-histidine = ADP + protein N-phospho-L-histidine.</text>
        <dbReference type="EC" id="2.7.13.3"/>
    </reaction>
</comment>
<evidence type="ECO:0000259" key="9">
    <source>
        <dbReference type="SMART" id="SM00911"/>
    </source>
</evidence>
<dbReference type="GO" id="GO:0005524">
    <property type="term" value="F:ATP binding"/>
    <property type="evidence" value="ECO:0007669"/>
    <property type="project" value="UniProtKB-KW"/>
</dbReference>
<keyword evidence="5" id="KW-0547">Nucleotide-binding</keyword>
<evidence type="ECO:0000256" key="3">
    <source>
        <dbReference type="ARBA" id="ARBA00022553"/>
    </source>
</evidence>
<feature type="transmembrane region" description="Helical" evidence="8">
    <location>
        <begin position="287"/>
        <end position="308"/>
    </location>
</feature>
<dbReference type="Pfam" id="PF07536">
    <property type="entry name" value="HWE_HK"/>
    <property type="match status" value="1"/>
</dbReference>
<sequence length="567" mass="62843">MRDATISKFRKSLANFFPTASLGAYLVIMTTVVTLPLIIFAGYLMLRLEADEREDLKREAVEDARAISLNIERRLQEMSTTLNLLSQFPELENGDLEVFHKRVSESLQKRGLYVIVATKDGRQRLNSRVPYGQPLASVPAQADIGAATEANRIAVSNIFFGVTSKEWVFNVTLPLPRQLSAAGDALIVTQGAKELSRLISTDAIPNGWSAAVLDNSGHVVVSSDLERTKPGDIYESPETTARMSSFSGSFIDEHNEIHAYAQLPGWSWKAVVWGPVDRSESALTSTWRHMIIGSFILVLVAVLGAYVVGRQLRRSVHELAGVAERIGEGEIVSPIQTNVTELNQVAIALSNASFDRSQAEDRNQLILHELVHRSKNMLTLVQAMMRQLARENTTVADFQKEVDHRLRGLAMSISALSDVQWEGLPIHRLIRTHMDVFGRTAEQVDIEGEDFILSPDAAQNFGLILHELSTNSIKYGALSDPAGRVHIRWSSKKSGDHELLNMEWVESGGPVTTAPTRRGFGSTIIKRHAESAFSANISIDYAQTGFMWSMSAPLRHFLKRHAVNPTQ</sequence>
<dbReference type="AlphaFoldDB" id="A0A4D7DRJ8"/>
<dbReference type="RefSeq" id="WP_027674793.1">
    <property type="nucleotide sequence ID" value="NZ_CP039692.1"/>
</dbReference>
<dbReference type="KEGG" id="alf:CFBP5473_18755"/>
<feature type="transmembrane region" description="Helical" evidence="8">
    <location>
        <begin position="21"/>
        <end position="46"/>
    </location>
</feature>
<dbReference type="STRING" id="1367849.GCA_000518585_01996"/>
<evidence type="ECO:0000256" key="5">
    <source>
        <dbReference type="ARBA" id="ARBA00022741"/>
    </source>
</evidence>
<dbReference type="SMART" id="SM00911">
    <property type="entry name" value="HWE_HK"/>
    <property type="match status" value="1"/>
</dbReference>
<dbReference type="EMBL" id="CP072168">
    <property type="protein sequence ID" value="QYA09573.1"/>
    <property type="molecule type" value="Genomic_DNA"/>
</dbReference>
<evidence type="ECO:0000256" key="6">
    <source>
        <dbReference type="ARBA" id="ARBA00022777"/>
    </source>
</evidence>
<dbReference type="Gene3D" id="3.30.450.20">
    <property type="entry name" value="PAS domain"/>
    <property type="match status" value="1"/>
</dbReference>
<reference evidence="10 12" key="1">
    <citation type="submission" date="2019-04" db="EMBL/GenBank/DDBJ databases">
        <title>Complete genome sequence of Agrobacterium larrymoorei CFBP5473.</title>
        <authorList>
            <person name="Haryono M."/>
            <person name="Chou L."/>
            <person name="Lin Y.-C."/>
            <person name="Lai E.-M."/>
            <person name="Kuo C.-H."/>
        </authorList>
    </citation>
    <scope>NUCLEOTIDE SEQUENCE [LARGE SCALE GENOMIC DNA]</scope>
    <source>
        <strain evidence="10 12">CFBP5473</strain>
    </source>
</reference>